<dbReference type="InterPro" id="IPR038762">
    <property type="entry name" value="ABM_predict"/>
</dbReference>
<keyword evidence="5" id="KW-1185">Reference proteome</keyword>
<reference evidence="4" key="1">
    <citation type="submission" date="2023-03" db="EMBL/GenBank/DDBJ databases">
        <title>Actinoallomurus iriomotensis NBRC 103684.</title>
        <authorList>
            <person name="Ichikawa N."/>
            <person name="Sato H."/>
            <person name="Tonouchi N."/>
        </authorList>
    </citation>
    <scope>NUCLEOTIDE SEQUENCE</scope>
    <source>
        <strain evidence="4">NBRC 103684</strain>
    </source>
</reference>
<keyword evidence="4" id="KW-0503">Monooxygenase</keyword>
<organism evidence="4 5">
    <name type="scientific">Actinoallomurus iriomotensis</name>
    <dbReference type="NCBI Taxonomy" id="478107"/>
    <lineage>
        <taxon>Bacteria</taxon>
        <taxon>Bacillati</taxon>
        <taxon>Actinomycetota</taxon>
        <taxon>Actinomycetes</taxon>
        <taxon>Streptosporangiales</taxon>
        <taxon>Thermomonosporaceae</taxon>
        <taxon>Actinoallomurus</taxon>
    </lineage>
</organism>
<dbReference type="AlphaFoldDB" id="A0A9W6SBY2"/>
<keyword evidence="2" id="KW-0472">Membrane</keyword>
<dbReference type="Gene3D" id="3.30.70.100">
    <property type="match status" value="1"/>
</dbReference>
<dbReference type="PANTHER" id="PTHR40057">
    <property type="entry name" value="SLR1162 PROTEIN"/>
    <property type="match status" value="1"/>
</dbReference>
<keyword evidence="2" id="KW-1133">Transmembrane helix</keyword>
<dbReference type="RefSeq" id="WP_285580201.1">
    <property type="nucleotide sequence ID" value="NZ_BSTK01000014.1"/>
</dbReference>
<feature type="domain" description="ABM" evidence="3">
    <location>
        <begin position="11"/>
        <end position="85"/>
    </location>
</feature>
<dbReference type="Proteomes" id="UP001165074">
    <property type="component" value="Unassembled WGS sequence"/>
</dbReference>
<protein>
    <submittedName>
        <fullName evidence="4">Antibiotic biosynthesis monooxygenase</fullName>
    </submittedName>
</protein>
<proteinExistence type="predicted"/>
<dbReference type="GO" id="GO:0004497">
    <property type="term" value="F:monooxygenase activity"/>
    <property type="evidence" value="ECO:0007669"/>
    <property type="project" value="UniProtKB-KW"/>
</dbReference>
<feature type="transmembrane region" description="Helical" evidence="2">
    <location>
        <begin position="148"/>
        <end position="168"/>
    </location>
</feature>
<gene>
    <name evidence="4" type="ORF">Airi02_076910</name>
</gene>
<name>A0A9W6SBY2_9ACTN</name>
<dbReference type="InterPro" id="IPR011008">
    <property type="entry name" value="Dimeric_a/b-barrel"/>
</dbReference>
<evidence type="ECO:0000259" key="3">
    <source>
        <dbReference type="Pfam" id="PF03992"/>
    </source>
</evidence>
<feature type="transmembrane region" description="Helical" evidence="2">
    <location>
        <begin position="120"/>
        <end position="142"/>
    </location>
</feature>
<keyword evidence="4" id="KW-0560">Oxidoreductase</keyword>
<feature type="region of interest" description="Disordered" evidence="1">
    <location>
        <begin position="186"/>
        <end position="205"/>
    </location>
</feature>
<dbReference type="EMBL" id="BSTK01000014">
    <property type="protein sequence ID" value="GLY89762.1"/>
    <property type="molecule type" value="Genomic_DNA"/>
</dbReference>
<sequence>MNGSEQDAHPATVVFTWDVTPGREAEFETWAHGVNDTATEFPGHRGATWLRAEGSRHRYYTVLNFIDEERLDAWMNSDERDEWLERLDGIAKEHRHHTTGLETWFSLPGEAVPPPARTKMVLVTLLAVYPLSLFFQGLVAPWTQSWPLPLRAALFPLVVVPTLTYAFMPGLSRAFRGWLYPPHRTHRPARRTDRHETGNVSHRPS</sequence>
<evidence type="ECO:0000313" key="5">
    <source>
        <dbReference type="Proteomes" id="UP001165074"/>
    </source>
</evidence>
<dbReference type="SUPFAM" id="SSF54909">
    <property type="entry name" value="Dimeric alpha+beta barrel"/>
    <property type="match status" value="1"/>
</dbReference>
<evidence type="ECO:0000313" key="4">
    <source>
        <dbReference type="EMBL" id="GLY89762.1"/>
    </source>
</evidence>
<dbReference type="Pfam" id="PF03992">
    <property type="entry name" value="ABM"/>
    <property type="match status" value="1"/>
</dbReference>
<comment type="caution">
    <text evidence="4">The sequence shown here is derived from an EMBL/GenBank/DDBJ whole genome shotgun (WGS) entry which is preliminary data.</text>
</comment>
<keyword evidence="2" id="KW-0812">Transmembrane</keyword>
<accession>A0A9W6SBY2</accession>
<evidence type="ECO:0000256" key="1">
    <source>
        <dbReference type="SAM" id="MobiDB-lite"/>
    </source>
</evidence>
<dbReference type="InterPro" id="IPR007138">
    <property type="entry name" value="ABM_dom"/>
</dbReference>
<evidence type="ECO:0000256" key="2">
    <source>
        <dbReference type="SAM" id="Phobius"/>
    </source>
</evidence>
<dbReference type="PANTHER" id="PTHR40057:SF1">
    <property type="entry name" value="SLR1162 PROTEIN"/>
    <property type="match status" value="1"/>
</dbReference>